<dbReference type="InterPro" id="IPR012310">
    <property type="entry name" value="DNA_ligase_ATP-dep_cent"/>
</dbReference>
<keyword evidence="7 12" id="KW-0067">ATP-binding</keyword>
<evidence type="ECO:0000256" key="5">
    <source>
        <dbReference type="ARBA" id="ARBA00022741"/>
    </source>
</evidence>
<name>A0ABQ7S6B4_9ACAR</name>
<keyword evidence="16" id="KW-1185">Reference proteome</keyword>
<keyword evidence="2 12" id="KW-0436">Ligase</keyword>
<keyword evidence="3" id="KW-0132">Cell division</keyword>
<dbReference type="InterPro" id="IPR012308">
    <property type="entry name" value="DNA_ligase_ATP-dep_N"/>
</dbReference>
<dbReference type="PROSITE" id="PS00333">
    <property type="entry name" value="DNA_LIGASE_A2"/>
    <property type="match status" value="1"/>
</dbReference>
<organism evidence="15 16">
    <name type="scientific">Fragariocoptes setiger</name>
    <dbReference type="NCBI Taxonomy" id="1670756"/>
    <lineage>
        <taxon>Eukaryota</taxon>
        <taxon>Metazoa</taxon>
        <taxon>Ecdysozoa</taxon>
        <taxon>Arthropoda</taxon>
        <taxon>Chelicerata</taxon>
        <taxon>Arachnida</taxon>
        <taxon>Acari</taxon>
        <taxon>Acariformes</taxon>
        <taxon>Trombidiformes</taxon>
        <taxon>Prostigmata</taxon>
        <taxon>Eupodina</taxon>
        <taxon>Eriophyoidea</taxon>
        <taxon>Phytoptidae</taxon>
        <taxon>Fragariocoptes</taxon>
    </lineage>
</organism>
<dbReference type="InterPro" id="IPR012309">
    <property type="entry name" value="DNA_ligase_ATP-dep_C"/>
</dbReference>
<dbReference type="PANTHER" id="PTHR45674">
    <property type="entry name" value="DNA LIGASE 1/3 FAMILY MEMBER"/>
    <property type="match status" value="1"/>
</dbReference>
<sequence length="721" mass="82200">MSMRLSLNPIRHFHHSLRTIFHSKRHPVVSIASFQPNHSAAAMFSRVTQPRNIPTTPALKLWIEFDPADRQKSKKEAKNYDPAPQKYDPFNDACWAPRDRVPYLALARTLKSIENESSRLKMIDILSNYFQSVICLTPEDLSKSIYLILNQLAPAYEGIELGLGESILIKAISQATGRRPQDIKNELIRIGDLGLVSETSRVNQGVLMRPAPLTVRGVFDKLHTIAKLTGQSTRDKKVQEIQSMLVSCRDCEARYIARSLLGKLRIGLAEQSLLTALARAVVSLTYVIKGKNVDKEDDKFKARLEDAITSIKTAYNCLPNYDKVIATLLEHGPENLEDLCQSIISVPLKPMLAQPAISIEQLFETFGEKKFTCEYKYDGERAQIHRTQEGKTYIFSRNQENTAQKYPDVLKEIGDYMKPETKAFILDCECVAWDAEEKRILPFQVLSTRKRKSAEDDEIKVKVCLFAFDLLHINERSLLKETLMERRKILHDSFVEIPGRFMFASSRDVDNADDIKSFLDESLVGQCEGLMVKSLDSTYELAKRSQHWLKLKKDYVKGMSDSLDVVVMGAYWGQGKRTGNYGGFLVGCYDDENEQFQALCKTGTGFTDADLAMLTQLMKEHQIDKPKPYYEYGNKDLPDVWLDAAKVIEIKCADFTLSPVYRVAYDVLDKDKGISLRFPRFLRVRDDKKPEDATSSSQVVHMYNCQEIFKKNDNKVVKDVE</sequence>
<feature type="non-terminal residue" evidence="15">
    <location>
        <position position="1"/>
    </location>
</feature>
<keyword evidence="8 12" id="KW-0233">DNA recombination</keyword>
<evidence type="ECO:0000256" key="4">
    <source>
        <dbReference type="ARBA" id="ARBA00022705"/>
    </source>
</evidence>
<dbReference type="PANTHER" id="PTHR45674:SF4">
    <property type="entry name" value="DNA LIGASE 1"/>
    <property type="match status" value="1"/>
</dbReference>
<keyword evidence="6 12" id="KW-0227">DNA damage</keyword>
<keyword evidence="5 12" id="KW-0547">Nucleotide-binding</keyword>
<dbReference type="Pfam" id="PF04679">
    <property type="entry name" value="DNA_ligase_A_C"/>
    <property type="match status" value="1"/>
</dbReference>
<dbReference type="PROSITE" id="PS50160">
    <property type="entry name" value="DNA_LIGASE_A3"/>
    <property type="match status" value="1"/>
</dbReference>
<comment type="similarity">
    <text evidence="1 13">Belongs to the ATP-dependent DNA ligase family.</text>
</comment>
<evidence type="ECO:0000259" key="14">
    <source>
        <dbReference type="PROSITE" id="PS50160"/>
    </source>
</evidence>
<evidence type="ECO:0000256" key="9">
    <source>
        <dbReference type="ARBA" id="ARBA00023204"/>
    </source>
</evidence>
<protein>
    <recommendedName>
        <fullName evidence="12">DNA ligase</fullName>
        <ecNumber evidence="12">6.5.1.1</ecNumber>
    </recommendedName>
</protein>
<proteinExistence type="inferred from homology"/>
<dbReference type="InterPro" id="IPR000977">
    <property type="entry name" value="DNA_ligase_ATP-dep"/>
</dbReference>
<dbReference type="InterPro" id="IPR012340">
    <property type="entry name" value="NA-bd_OB-fold"/>
</dbReference>
<dbReference type="Proteomes" id="UP000825002">
    <property type="component" value="Unassembled WGS sequence"/>
</dbReference>
<evidence type="ECO:0000313" key="15">
    <source>
        <dbReference type="EMBL" id="KAG9508969.1"/>
    </source>
</evidence>
<dbReference type="Gene3D" id="3.30.470.30">
    <property type="entry name" value="DNA ligase/mRNA capping enzyme"/>
    <property type="match status" value="1"/>
</dbReference>
<dbReference type="Gene3D" id="1.10.3260.10">
    <property type="entry name" value="DNA ligase, ATP-dependent, N-terminal domain"/>
    <property type="match status" value="1"/>
</dbReference>
<dbReference type="NCBIfam" id="TIGR00574">
    <property type="entry name" value="dnl1"/>
    <property type="match status" value="1"/>
</dbReference>
<evidence type="ECO:0000256" key="3">
    <source>
        <dbReference type="ARBA" id="ARBA00022618"/>
    </source>
</evidence>
<evidence type="ECO:0000256" key="6">
    <source>
        <dbReference type="ARBA" id="ARBA00022763"/>
    </source>
</evidence>
<reference evidence="15 16" key="1">
    <citation type="submission" date="2020-10" db="EMBL/GenBank/DDBJ databases">
        <authorList>
            <person name="Klimov P.B."/>
            <person name="Dyachkov S.M."/>
            <person name="Chetverikov P.E."/>
        </authorList>
    </citation>
    <scope>NUCLEOTIDE SEQUENCE [LARGE SCALE GENOMIC DNA]</scope>
    <source>
        <strain evidence="15">BMOC 18-1129-001#AD2665</strain>
        <tissue evidence="15">Entire mites</tissue>
    </source>
</reference>
<evidence type="ECO:0000256" key="10">
    <source>
        <dbReference type="ARBA" id="ARBA00023306"/>
    </source>
</evidence>
<evidence type="ECO:0000256" key="7">
    <source>
        <dbReference type="ARBA" id="ARBA00022840"/>
    </source>
</evidence>
<accession>A0ABQ7S6B4</accession>
<dbReference type="PROSITE" id="PS00697">
    <property type="entry name" value="DNA_LIGASE_A1"/>
    <property type="match status" value="1"/>
</dbReference>
<dbReference type="CDD" id="cd07900">
    <property type="entry name" value="Adenylation_DNA_ligase_I_Euk"/>
    <property type="match status" value="1"/>
</dbReference>
<dbReference type="EMBL" id="JAIFTH010000781">
    <property type="protein sequence ID" value="KAG9508969.1"/>
    <property type="molecule type" value="Genomic_DNA"/>
</dbReference>
<comment type="caution">
    <text evidence="15">The sequence shown here is derived from an EMBL/GenBank/DDBJ whole genome shotgun (WGS) entry which is preliminary data.</text>
</comment>
<dbReference type="InterPro" id="IPR050191">
    <property type="entry name" value="ATP-dep_DNA_ligase"/>
</dbReference>
<dbReference type="Pfam" id="PF01068">
    <property type="entry name" value="DNA_ligase_A_M"/>
    <property type="match status" value="1"/>
</dbReference>
<dbReference type="GO" id="GO:0016874">
    <property type="term" value="F:ligase activity"/>
    <property type="evidence" value="ECO:0007669"/>
    <property type="project" value="UniProtKB-KW"/>
</dbReference>
<dbReference type="SUPFAM" id="SSF56091">
    <property type="entry name" value="DNA ligase/mRNA capping enzyme, catalytic domain"/>
    <property type="match status" value="1"/>
</dbReference>
<dbReference type="SUPFAM" id="SSF117018">
    <property type="entry name" value="ATP-dependent DNA ligase DNA-binding domain"/>
    <property type="match status" value="1"/>
</dbReference>
<dbReference type="SUPFAM" id="SSF50249">
    <property type="entry name" value="Nucleic acid-binding proteins"/>
    <property type="match status" value="1"/>
</dbReference>
<dbReference type="InterPro" id="IPR036599">
    <property type="entry name" value="DNA_ligase_N_sf"/>
</dbReference>
<dbReference type="InterPro" id="IPR016059">
    <property type="entry name" value="DNA_ligase_ATP-dep_CS"/>
</dbReference>
<dbReference type="CDD" id="cd07969">
    <property type="entry name" value="OBF_DNA_ligase_I"/>
    <property type="match status" value="1"/>
</dbReference>
<evidence type="ECO:0000256" key="1">
    <source>
        <dbReference type="ARBA" id="ARBA00007572"/>
    </source>
</evidence>
<feature type="domain" description="ATP-dependent DNA ligase family profile" evidence="14">
    <location>
        <begin position="456"/>
        <end position="590"/>
    </location>
</feature>
<dbReference type="Gene3D" id="2.40.50.140">
    <property type="entry name" value="Nucleic acid-binding proteins"/>
    <property type="match status" value="1"/>
</dbReference>
<keyword evidence="9 12" id="KW-0234">DNA repair</keyword>
<keyword evidence="10" id="KW-0131">Cell cycle</keyword>
<evidence type="ECO:0000256" key="8">
    <source>
        <dbReference type="ARBA" id="ARBA00023172"/>
    </source>
</evidence>
<dbReference type="Gene3D" id="3.30.1490.70">
    <property type="match status" value="1"/>
</dbReference>
<evidence type="ECO:0000256" key="13">
    <source>
        <dbReference type="RuleBase" id="RU004196"/>
    </source>
</evidence>
<gene>
    <name evidence="15" type="primary">lig1</name>
    <name evidence="15" type="ORF">GZH46_02523</name>
</gene>
<evidence type="ECO:0000256" key="2">
    <source>
        <dbReference type="ARBA" id="ARBA00022598"/>
    </source>
</evidence>
<evidence type="ECO:0000313" key="16">
    <source>
        <dbReference type="Proteomes" id="UP000825002"/>
    </source>
</evidence>
<evidence type="ECO:0000256" key="11">
    <source>
        <dbReference type="ARBA" id="ARBA00034003"/>
    </source>
</evidence>
<evidence type="ECO:0000256" key="12">
    <source>
        <dbReference type="RuleBase" id="RU000617"/>
    </source>
</evidence>
<dbReference type="EC" id="6.5.1.1" evidence="12"/>
<comment type="catalytic activity">
    <reaction evidence="11 12">
        <text>ATP + (deoxyribonucleotide)n-3'-hydroxyl + 5'-phospho-(deoxyribonucleotide)m = (deoxyribonucleotide)n+m + AMP + diphosphate.</text>
        <dbReference type="EC" id="6.5.1.1"/>
    </reaction>
</comment>
<dbReference type="Pfam" id="PF04675">
    <property type="entry name" value="DNA_ligase_A_N"/>
    <property type="match status" value="1"/>
</dbReference>
<keyword evidence="4" id="KW-0235">DNA replication</keyword>